<gene>
    <name evidence="4" type="ORF">T231_01745</name>
</gene>
<dbReference type="InterPro" id="IPR011009">
    <property type="entry name" value="Kinase-like_dom_sf"/>
</dbReference>
<feature type="domain" description="Protein kinase" evidence="3">
    <location>
        <begin position="12"/>
        <end position="339"/>
    </location>
</feature>
<keyword evidence="2" id="KW-1133">Transmembrane helix</keyword>
<dbReference type="Proteomes" id="UP000018874">
    <property type="component" value="Unassembled WGS sequence"/>
</dbReference>
<keyword evidence="2" id="KW-0812">Transmembrane</keyword>
<proteinExistence type="predicted"/>
<dbReference type="Pfam" id="PF00069">
    <property type="entry name" value="Pkinase"/>
    <property type="match status" value="1"/>
</dbReference>
<dbReference type="PATRIC" id="fig|1411021.3.peg.84"/>
<accession>W2CWR7</accession>
<dbReference type="GO" id="GO:0005524">
    <property type="term" value="F:ATP binding"/>
    <property type="evidence" value="ECO:0007669"/>
    <property type="project" value="InterPro"/>
</dbReference>
<dbReference type="InterPro" id="IPR008523">
    <property type="entry name" value="DUF805"/>
</dbReference>
<evidence type="ECO:0000256" key="1">
    <source>
        <dbReference type="SAM" id="MobiDB-lite"/>
    </source>
</evidence>
<evidence type="ECO:0000313" key="5">
    <source>
        <dbReference type="Proteomes" id="UP000018874"/>
    </source>
</evidence>
<keyword evidence="2" id="KW-0472">Membrane</keyword>
<feature type="region of interest" description="Disordered" evidence="1">
    <location>
        <begin position="1"/>
        <end position="23"/>
    </location>
</feature>
<organism evidence="4 5">
    <name type="scientific">Tannerella sp. oral taxon BU063 isolate Cell 6/7/9</name>
    <dbReference type="NCBI Taxonomy" id="1411021"/>
    <lineage>
        <taxon>Bacteria</taxon>
        <taxon>Pseudomonadati</taxon>
        <taxon>Bacteroidota</taxon>
        <taxon>Bacteroidia</taxon>
        <taxon>Bacteroidales</taxon>
        <taxon>Tannerellaceae</taxon>
        <taxon>Tannerella</taxon>
    </lineage>
</organism>
<feature type="compositionally biased region" description="Polar residues" evidence="1">
    <location>
        <begin position="10"/>
        <end position="19"/>
    </location>
</feature>
<feature type="transmembrane region" description="Helical" evidence="2">
    <location>
        <begin position="467"/>
        <end position="489"/>
    </location>
</feature>
<comment type="caution">
    <text evidence="4">The sequence shown here is derived from an EMBL/GenBank/DDBJ whole genome shotgun (WGS) entry which is preliminary data.</text>
</comment>
<dbReference type="Gene3D" id="1.10.510.10">
    <property type="entry name" value="Transferase(Phosphotransferase) domain 1"/>
    <property type="match status" value="1"/>
</dbReference>
<feature type="region of interest" description="Disordered" evidence="1">
    <location>
        <begin position="350"/>
        <end position="380"/>
    </location>
</feature>
<evidence type="ECO:0000256" key="2">
    <source>
        <dbReference type="SAM" id="Phobius"/>
    </source>
</evidence>
<dbReference type="GO" id="GO:0004672">
    <property type="term" value="F:protein kinase activity"/>
    <property type="evidence" value="ECO:0007669"/>
    <property type="project" value="InterPro"/>
</dbReference>
<evidence type="ECO:0000259" key="3">
    <source>
        <dbReference type="PROSITE" id="PS50011"/>
    </source>
</evidence>
<dbReference type="GO" id="GO:0005886">
    <property type="term" value="C:plasma membrane"/>
    <property type="evidence" value="ECO:0007669"/>
    <property type="project" value="TreeGrafter"/>
</dbReference>
<feature type="compositionally biased region" description="Pro residues" evidence="1">
    <location>
        <begin position="357"/>
        <end position="380"/>
    </location>
</feature>
<dbReference type="AlphaFoldDB" id="W2CWR7"/>
<protein>
    <recommendedName>
        <fullName evidence="3">Protein kinase domain-containing protein</fullName>
    </recommendedName>
</protein>
<name>W2CWR7_9BACT</name>
<feature type="transmembrane region" description="Helical" evidence="2">
    <location>
        <begin position="438"/>
        <end position="455"/>
    </location>
</feature>
<sequence>MKLFTEEGEQVTTSQQPFSSGGEGGVYHVHTSPFGRGYCAKIYHNSNQKQQAKLKGIEAKLRYMLEHQPSELMGNMWALSWPVSLLYTAKQEFRGFVMPLAFDGSVKLTELISSIDTPSPLKKSFWDHWSQDDWDRFSLRSKEGLLNRLKLIVNICMPINKVHQVGSYVFVDMKPSNILVNGKGQITLCDMDSLQISDKGKLIFPSPVNTPDYTPPDTIRKIKIQMYDGQQQDVPVFDESWDRYSLGVIIYQMLFMMHPFACTAMDDSLTTTTEKVAKGLYVHGTLKGQIKKAHPYHDNLKRCPKIVQDLFFKTFDPSKGLKHPIQRTSANDWGLNLYAEIQKLSLNSQPIDGGSKPIPPKPNPKPKPNPRPNPRPNPNPTPISQPLSLWGYFWRCVTNKFADFKGRARRKEYWGFVLYNNLFSGLALWLAYNGIVPNVAIFILPILFFLPRLSVTARRLHDIGIPAWGLLVLLVPILNLYYVYMLMFAESAGDNKYGPSPK</sequence>
<keyword evidence="5" id="KW-1185">Reference proteome</keyword>
<dbReference type="SUPFAM" id="SSF56112">
    <property type="entry name" value="Protein kinase-like (PK-like)"/>
    <property type="match status" value="1"/>
</dbReference>
<dbReference type="SMART" id="SM00220">
    <property type="entry name" value="S_TKc"/>
    <property type="match status" value="1"/>
</dbReference>
<reference evidence="4 5" key="1">
    <citation type="submission" date="2013-11" db="EMBL/GenBank/DDBJ databases">
        <title>Single cell genomics of uncultured Tannerella BU063 (oral taxon 286).</title>
        <authorList>
            <person name="Beall C.J."/>
            <person name="Campbell A.G."/>
            <person name="Griffen A.L."/>
            <person name="Podar M."/>
            <person name="Leys E.J."/>
        </authorList>
    </citation>
    <scope>NUCLEOTIDE SEQUENCE [LARGE SCALE GENOMIC DNA]</scope>
    <source>
        <strain evidence="4">Cell 6/7/9</strain>
    </source>
</reference>
<dbReference type="PANTHER" id="PTHR34980">
    <property type="entry name" value="INNER MEMBRANE PROTEIN-RELATED-RELATED"/>
    <property type="match status" value="1"/>
</dbReference>
<dbReference type="InterPro" id="IPR000719">
    <property type="entry name" value="Prot_kinase_dom"/>
</dbReference>
<evidence type="ECO:0000313" key="4">
    <source>
        <dbReference type="EMBL" id="ETK10976.1"/>
    </source>
</evidence>
<dbReference type="EMBL" id="AYYD01000360">
    <property type="protein sequence ID" value="ETK10976.1"/>
    <property type="molecule type" value="Genomic_DNA"/>
</dbReference>
<dbReference type="PANTHER" id="PTHR34980:SF2">
    <property type="entry name" value="INNER MEMBRANE PROTEIN YHAH-RELATED"/>
    <property type="match status" value="1"/>
</dbReference>
<dbReference type="PROSITE" id="PS50011">
    <property type="entry name" value="PROTEIN_KINASE_DOM"/>
    <property type="match status" value="1"/>
</dbReference>
<dbReference type="Pfam" id="PF05656">
    <property type="entry name" value="DUF805"/>
    <property type="match status" value="1"/>
</dbReference>